<sequence>MADPTPKITDVASMLNDTNTNIRKYGTQLLAIADYDTEPPDEFWNADGTPKPVPDGYKIMGYITTDGIRQTRSITTSNTEMVQDIDPVRTDVTARTHTLQVEFGEANAWTKAAAHGVPVSEWPKEKDSDWEYTDSQVSDFPYVRLLILMQDGVGDDAHYAIEFAYRAKITAQGNRQANRTAVDGEDMTFTLFRDPDTGKIYYEAGHAAKKPGHEPASASTGSTPSTTPTK</sequence>
<comment type="caution">
    <text evidence="2">The sequence shown here is derived from an EMBL/GenBank/DDBJ whole genome shotgun (WGS) entry which is preliminary data.</text>
</comment>
<name>A0A2N3QHN0_9BIFI</name>
<accession>A0A2N3QHN0</accession>
<dbReference type="Proteomes" id="UP000233730">
    <property type="component" value="Unassembled WGS sequence"/>
</dbReference>
<evidence type="ECO:0000313" key="2">
    <source>
        <dbReference type="EMBL" id="PKU90762.1"/>
    </source>
</evidence>
<protein>
    <recommendedName>
        <fullName evidence="4">Major tail protein</fullName>
    </recommendedName>
</protein>
<feature type="region of interest" description="Disordered" evidence="1">
    <location>
        <begin position="205"/>
        <end position="230"/>
    </location>
</feature>
<evidence type="ECO:0000256" key="1">
    <source>
        <dbReference type="SAM" id="MobiDB-lite"/>
    </source>
</evidence>
<feature type="compositionally biased region" description="Low complexity" evidence="1">
    <location>
        <begin position="215"/>
        <end position="230"/>
    </location>
</feature>
<proteinExistence type="predicted"/>
<dbReference type="AlphaFoldDB" id="A0A2N3QHN0"/>
<evidence type="ECO:0008006" key="4">
    <source>
        <dbReference type="Google" id="ProtNLM"/>
    </source>
</evidence>
<dbReference type="RefSeq" id="WP_101429852.1">
    <property type="nucleotide sequence ID" value="NZ_PCGZ01000005.1"/>
</dbReference>
<organism evidence="2 3">
    <name type="scientific">Bifidobacterium pseudolongum subsp. globosum</name>
    <dbReference type="NCBI Taxonomy" id="1690"/>
    <lineage>
        <taxon>Bacteria</taxon>
        <taxon>Bacillati</taxon>
        <taxon>Actinomycetota</taxon>
        <taxon>Actinomycetes</taxon>
        <taxon>Bifidobacteriales</taxon>
        <taxon>Bifidobacteriaceae</taxon>
        <taxon>Bifidobacterium</taxon>
    </lineage>
</organism>
<evidence type="ECO:0000313" key="3">
    <source>
        <dbReference type="Proteomes" id="UP000233730"/>
    </source>
</evidence>
<gene>
    <name evidence="2" type="ORF">CQR46_0958</name>
</gene>
<reference evidence="2 3" key="1">
    <citation type="submission" date="2017-10" db="EMBL/GenBank/DDBJ databases">
        <title>Bifidobacterium genomics.</title>
        <authorList>
            <person name="Lugli G.A."/>
            <person name="Milani C."/>
            <person name="Mancabelli L."/>
        </authorList>
    </citation>
    <scope>NUCLEOTIDE SEQUENCE [LARGE SCALE GENOMIC DNA]</scope>
    <source>
        <strain evidence="2 3">1524B</strain>
    </source>
</reference>
<dbReference type="EMBL" id="PCGZ01000005">
    <property type="protein sequence ID" value="PKU90762.1"/>
    <property type="molecule type" value="Genomic_DNA"/>
</dbReference>